<keyword evidence="2" id="KW-0548">Nucleotidyltransferase</keyword>
<comment type="caution">
    <text evidence="2">The sequence shown here is derived from an EMBL/GenBank/DDBJ whole genome shotgun (WGS) entry which is preliminary data.</text>
</comment>
<name>A0A5A7R0P6_STRAF</name>
<organism evidence="2 3">
    <name type="scientific">Striga asiatica</name>
    <name type="common">Asiatic witchweed</name>
    <name type="synonym">Buchnera asiatica</name>
    <dbReference type="NCBI Taxonomy" id="4170"/>
    <lineage>
        <taxon>Eukaryota</taxon>
        <taxon>Viridiplantae</taxon>
        <taxon>Streptophyta</taxon>
        <taxon>Embryophyta</taxon>
        <taxon>Tracheophyta</taxon>
        <taxon>Spermatophyta</taxon>
        <taxon>Magnoliopsida</taxon>
        <taxon>eudicotyledons</taxon>
        <taxon>Gunneridae</taxon>
        <taxon>Pentapetalae</taxon>
        <taxon>asterids</taxon>
        <taxon>lamiids</taxon>
        <taxon>Lamiales</taxon>
        <taxon>Orobanchaceae</taxon>
        <taxon>Buchnereae</taxon>
        <taxon>Striga</taxon>
    </lineage>
</organism>
<feature type="region of interest" description="Disordered" evidence="1">
    <location>
        <begin position="72"/>
        <end position="135"/>
    </location>
</feature>
<gene>
    <name evidence="2" type="ORF">STAS_27598</name>
</gene>
<dbReference type="Proteomes" id="UP000325081">
    <property type="component" value="Unassembled WGS sequence"/>
</dbReference>
<keyword evidence="3" id="KW-1185">Reference proteome</keyword>
<evidence type="ECO:0000256" key="1">
    <source>
        <dbReference type="SAM" id="MobiDB-lite"/>
    </source>
</evidence>
<feature type="compositionally biased region" description="Polar residues" evidence="1">
    <location>
        <begin position="29"/>
        <end position="39"/>
    </location>
</feature>
<protein>
    <submittedName>
        <fullName evidence="2">Reverse transcriptase (RNA-dependent DNApolymerase)</fullName>
    </submittedName>
</protein>
<keyword evidence="2" id="KW-0808">Transferase</keyword>
<evidence type="ECO:0000313" key="2">
    <source>
        <dbReference type="EMBL" id="GER50297.1"/>
    </source>
</evidence>
<feature type="compositionally biased region" description="Basic and acidic residues" evidence="1">
    <location>
        <begin position="76"/>
        <end position="100"/>
    </location>
</feature>
<sequence length="169" mass="18593">MPTAGLRQRVPRDRRRTPSATHWGIATPNHATTIATSPTPRLRPRIPLGCRLMPGATCDDSATRQTARARAVATGWDRKDAAAAKQEGRPSVRTAEERRRPGLRTADGGEVTAEAGEKRGVGNEVRPSGGAAPGIAKSRIKQWKKNEGNWEVSEVEKNCECRLRFYEVW</sequence>
<dbReference type="AlphaFoldDB" id="A0A5A7R0P6"/>
<evidence type="ECO:0000313" key="3">
    <source>
        <dbReference type="Proteomes" id="UP000325081"/>
    </source>
</evidence>
<accession>A0A5A7R0P6</accession>
<feature type="region of interest" description="Disordered" evidence="1">
    <location>
        <begin position="1"/>
        <end position="41"/>
    </location>
</feature>
<keyword evidence="2" id="KW-0695">RNA-directed DNA polymerase</keyword>
<dbReference type="GO" id="GO:0003964">
    <property type="term" value="F:RNA-directed DNA polymerase activity"/>
    <property type="evidence" value="ECO:0007669"/>
    <property type="project" value="UniProtKB-KW"/>
</dbReference>
<reference evidence="3" key="1">
    <citation type="journal article" date="2019" name="Curr. Biol.">
        <title>Genome Sequence of Striga asiatica Provides Insight into the Evolution of Plant Parasitism.</title>
        <authorList>
            <person name="Yoshida S."/>
            <person name="Kim S."/>
            <person name="Wafula E.K."/>
            <person name="Tanskanen J."/>
            <person name="Kim Y.M."/>
            <person name="Honaas L."/>
            <person name="Yang Z."/>
            <person name="Spallek T."/>
            <person name="Conn C.E."/>
            <person name="Ichihashi Y."/>
            <person name="Cheong K."/>
            <person name="Cui S."/>
            <person name="Der J.P."/>
            <person name="Gundlach H."/>
            <person name="Jiao Y."/>
            <person name="Hori C."/>
            <person name="Ishida J.K."/>
            <person name="Kasahara H."/>
            <person name="Kiba T."/>
            <person name="Kim M.S."/>
            <person name="Koo N."/>
            <person name="Laohavisit A."/>
            <person name="Lee Y.H."/>
            <person name="Lumba S."/>
            <person name="McCourt P."/>
            <person name="Mortimer J.C."/>
            <person name="Mutuku J.M."/>
            <person name="Nomura T."/>
            <person name="Sasaki-Sekimoto Y."/>
            <person name="Seto Y."/>
            <person name="Wang Y."/>
            <person name="Wakatake T."/>
            <person name="Sakakibara H."/>
            <person name="Demura T."/>
            <person name="Yamaguchi S."/>
            <person name="Yoneyama K."/>
            <person name="Manabe R.I."/>
            <person name="Nelson D.C."/>
            <person name="Schulman A.H."/>
            <person name="Timko M.P."/>
            <person name="dePamphilis C.W."/>
            <person name="Choi D."/>
            <person name="Shirasu K."/>
        </authorList>
    </citation>
    <scope>NUCLEOTIDE SEQUENCE [LARGE SCALE GENOMIC DNA]</scope>
    <source>
        <strain evidence="3">cv. UVA1</strain>
    </source>
</reference>
<dbReference type="EMBL" id="BKCP01009181">
    <property type="protein sequence ID" value="GER50297.1"/>
    <property type="molecule type" value="Genomic_DNA"/>
</dbReference>
<proteinExistence type="predicted"/>